<comment type="caution">
    <text evidence="2">The sequence shown here is derived from an EMBL/GenBank/DDBJ whole genome shotgun (WGS) entry which is preliminary data.</text>
</comment>
<reference evidence="2 3" key="1">
    <citation type="journal article" date="2017" name="Genome Biol.">
        <title>New reference genome sequences of hot pepper reveal the massive evolution of plant disease-resistance genes by retroduplication.</title>
        <authorList>
            <person name="Kim S."/>
            <person name="Park J."/>
            <person name="Yeom S.I."/>
            <person name="Kim Y.M."/>
            <person name="Seo E."/>
            <person name="Kim K.T."/>
            <person name="Kim M.S."/>
            <person name="Lee J.M."/>
            <person name="Cheong K."/>
            <person name="Shin H.S."/>
            <person name="Kim S.B."/>
            <person name="Han K."/>
            <person name="Lee J."/>
            <person name="Park M."/>
            <person name="Lee H.A."/>
            <person name="Lee H.Y."/>
            <person name="Lee Y."/>
            <person name="Oh S."/>
            <person name="Lee J.H."/>
            <person name="Choi E."/>
            <person name="Choi E."/>
            <person name="Lee S.E."/>
            <person name="Jeon J."/>
            <person name="Kim H."/>
            <person name="Choi G."/>
            <person name="Song H."/>
            <person name="Lee J."/>
            <person name="Lee S.C."/>
            <person name="Kwon J.K."/>
            <person name="Lee H.Y."/>
            <person name="Koo N."/>
            <person name="Hong Y."/>
            <person name="Kim R.W."/>
            <person name="Kang W.H."/>
            <person name="Huh J.H."/>
            <person name="Kang B.C."/>
            <person name="Yang T.J."/>
            <person name="Lee Y.H."/>
            <person name="Bennetzen J.L."/>
            <person name="Choi D."/>
        </authorList>
    </citation>
    <scope>NUCLEOTIDE SEQUENCE [LARGE SCALE GENOMIC DNA]</scope>
    <source>
        <strain evidence="3">cv. PBC81</strain>
    </source>
</reference>
<dbReference type="PANTHER" id="PTHR47599:SF4">
    <property type="entry name" value="POLYPROTEIN"/>
    <property type="match status" value="1"/>
</dbReference>
<evidence type="ECO:0000256" key="1">
    <source>
        <dbReference type="SAM" id="MobiDB-lite"/>
    </source>
</evidence>
<dbReference type="Pfam" id="PF01107">
    <property type="entry name" value="MP"/>
    <property type="match status" value="1"/>
</dbReference>
<gene>
    <name evidence="2" type="ORF">CQW23_16984</name>
</gene>
<organism evidence="2 3">
    <name type="scientific">Capsicum baccatum</name>
    <name type="common">Peruvian pepper</name>
    <dbReference type="NCBI Taxonomy" id="33114"/>
    <lineage>
        <taxon>Eukaryota</taxon>
        <taxon>Viridiplantae</taxon>
        <taxon>Streptophyta</taxon>
        <taxon>Embryophyta</taxon>
        <taxon>Tracheophyta</taxon>
        <taxon>Spermatophyta</taxon>
        <taxon>Magnoliopsida</taxon>
        <taxon>eudicotyledons</taxon>
        <taxon>Gunneridae</taxon>
        <taxon>Pentapetalae</taxon>
        <taxon>asterids</taxon>
        <taxon>lamiids</taxon>
        <taxon>Solanales</taxon>
        <taxon>Solanaceae</taxon>
        <taxon>Solanoideae</taxon>
        <taxon>Capsiceae</taxon>
        <taxon>Capsicum</taxon>
    </lineage>
</organism>
<accession>A0A2G2WCR7</accession>
<reference evidence="3" key="2">
    <citation type="journal article" date="2017" name="J. Anim. Genet.">
        <title>Multiple reference genome sequences of hot pepper reveal the massive evolution of plant disease resistance genes by retroduplication.</title>
        <authorList>
            <person name="Kim S."/>
            <person name="Park J."/>
            <person name="Yeom S.-I."/>
            <person name="Kim Y.-M."/>
            <person name="Seo E."/>
            <person name="Kim K.-T."/>
            <person name="Kim M.-S."/>
            <person name="Lee J.M."/>
            <person name="Cheong K."/>
            <person name="Shin H.-S."/>
            <person name="Kim S.-B."/>
            <person name="Han K."/>
            <person name="Lee J."/>
            <person name="Park M."/>
            <person name="Lee H.-A."/>
            <person name="Lee H.-Y."/>
            <person name="Lee Y."/>
            <person name="Oh S."/>
            <person name="Lee J.H."/>
            <person name="Choi E."/>
            <person name="Choi E."/>
            <person name="Lee S.E."/>
            <person name="Jeon J."/>
            <person name="Kim H."/>
            <person name="Choi G."/>
            <person name="Song H."/>
            <person name="Lee J."/>
            <person name="Lee S.-C."/>
            <person name="Kwon J.-K."/>
            <person name="Lee H.-Y."/>
            <person name="Koo N."/>
            <person name="Hong Y."/>
            <person name="Kim R.W."/>
            <person name="Kang W.-H."/>
            <person name="Huh J.H."/>
            <person name="Kang B.-C."/>
            <person name="Yang T.-J."/>
            <person name="Lee Y.-H."/>
            <person name="Bennetzen J.L."/>
            <person name="Choi D."/>
        </authorList>
    </citation>
    <scope>NUCLEOTIDE SEQUENCE [LARGE SCALE GENOMIC DNA]</scope>
    <source>
        <strain evidence="3">cv. PBC81</strain>
    </source>
</reference>
<feature type="region of interest" description="Disordered" evidence="1">
    <location>
        <begin position="63"/>
        <end position="87"/>
    </location>
</feature>
<dbReference type="InterPro" id="IPR051596">
    <property type="entry name" value="Caulimoviridae_Movement"/>
</dbReference>
<dbReference type="InterPro" id="IPR028919">
    <property type="entry name" value="Viral_movement"/>
</dbReference>
<sequence length="367" mass="41532">MKQPSDMNELFVDDVHHEDTKALSIEKQPTVEPLSIVPLKVEHEDNEGYEELMSALTEIEPYTPKQPDCDLKNQPKEKTPFDEPPMLESQELPDYLRYVFLESRNILPESIDDLSEPHVEALISALKRYKRAMGWTIDDIIGDSPGKCKSHLEEDCMPTATMAPKERQGKEKATTSQKGKKRGQREQGEPSSMQTPRLTLGIKWDTYEKLLRMTTLMMIPMQGGLDIPVCAILRDARLLNFDDSLLGFIQSNLADGLVYLNCYPNFSVDINDPNIMVVTPLGLVNLSLGARVVPIRIIDINREIRITIKVYRAIGERKLLQEVATLLLHYLLGFPCLAKPSLIFLEEPTCLGRSGVLKQISLDQEMV</sequence>
<evidence type="ECO:0000313" key="3">
    <source>
        <dbReference type="Proteomes" id="UP000224567"/>
    </source>
</evidence>
<dbReference type="PANTHER" id="PTHR47599">
    <property type="entry name" value="CELL-TO-CELL MOVEMENT PROTEIN"/>
    <property type="match status" value="1"/>
</dbReference>
<feature type="region of interest" description="Disordered" evidence="1">
    <location>
        <begin position="160"/>
        <end position="195"/>
    </location>
</feature>
<keyword evidence="3" id="KW-1185">Reference proteome</keyword>
<dbReference type="AlphaFoldDB" id="A0A2G2WCR7"/>
<name>A0A2G2WCR7_CAPBA</name>
<dbReference type="EMBL" id="MLFT02000007">
    <property type="protein sequence ID" value="PHT42959.1"/>
    <property type="molecule type" value="Genomic_DNA"/>
</dbReference>
<dbReference type="OrthoDB" id="1429427at2759"/>
<evidence type="ECO:0000313" key="2">
    <source>
        <dbReference type="EMBL" id="PHT42959.1"/>
    </source>
</evidence>
<protein>
    <submittedName>
        <fullName evidence="2">Uncharacterized protein</fullName>
    </submittedName>
</protein>
<feature type="compositionally biased region" description="Basic and acidic residues" evidence="1">
    <location>
        <begin position="164"/>
        <end position="173"/>
    </location>
</feature>
<proteinExistence type="predicted"/>
<feature type="compositionally biased region" description="Basic and acidic residues" evidence="1">
    <location>
        <begin position="67"/>
        <end position="81"/>
    </location>
</feature>
<dbReference type="Proteomes" id="UP000224567">
    <property type="component" value="Unassembled WGS sequence"/>
</dbReference>